<dbReference type="Gene3D" id="3.40.50.10170">
    <property type="match status" value="1"/>
</dbReference>
<comment type="caution">
    <text evidence="2">The sequence shown here is derived from an EMBL/GenBank/DDBJ whole genome shotgun (WGS) entry which is preliminary data.</text>
</comment>
<dbReference type="PROSITE" id="PS51482">
    <property type="entry name" value="DEGV"/>
    <property type="match status" value="1"/>
</dbReference>
<reference evidence="2" key="1">
    <citation type="journal article" date="2021" name="PeerJ">
        <title>Extensive microbial diversity within the chicken gut microbiome revealed by metagenomics and culture.</title>
        <authorList>
            <person name="Gilroy R."/>
            <person name="Ravi A."/>
            <person name="Getino M."/>
            <person name="Pursley I."/>
            <person name="Horton D.L."/>
            <person name="Alikhan N.F."/>
            <person name="Baker D."/>
            <person name="Gharbi K."/>
            <person name="Hall N."/>
            <person name="Watson M."/>
            <person name="Adriaenssens E.M."/>
            <person name="Foster-Nyarko E."/>
            <person name="Jarju S."/>
            <person name="Secka A."/>
            <person name="Antonio M."/>
            <person name="Oren A."/>
            <person name="Chaudhuri R.R."/>
            <person name="La Ragione R."/>
            <person name="Hildebrand F."/>
            <person name="Pallen M.J."/>
        </authorList>
    </citation>
    <scope>NUCLEOTIDE SEQUENCE</scope>
    <source>
        <strain evidence="2">ChiSxjej1B13-11762</strain>
    </source>
</reference>
<dbReference type="AlphaFoldDB" id="A0A9D1RAU0"/>
<dbReference type="PANTHER" id="PTHR33434:SF2">
    <property type="entry name" value="FATTY ACID-BINDING PROTEIN TM_1468"/>
    <property type="match status" value="1"/>
</dbReference>
<name>A0A9D1RAU0_9FIRM</name>
<dbReference type="GO" id="GO:0008289">
    <property type="term" value="F:lipid binding"/>
    <property type="evidence" value="ECO:0007669"/>
    <property type="project" value="UniProtKB-KW"/>
</dbReference>
<gene>
    <name evidence="2" type="ORF">H9873_05000</name>
</gene>
<proteinExistence type="predicted"/>
<sequence length="281" mass="32101">MRIITDTASDITRDKAEELGVTVIPISIKFEEEEMPMESEEDFHRFFRRLAVEKELPTTSQPSPELYLREYEEARARGEDVLVLTLSSGLSGTINAAALAKEMCGYDRIFIVDTRQAIITQRMLVEYAVREREKGTKTEKIAEEILEVRDRMVVCGVLDTLTYLRKGGRIPPAFDVIGNVLKIKPVIELKDGILIKLGIARGSRKGKEYLYQEYEAFEIDQDWPVITGYTYDRESGEKFRQETQERYHLEECQLWPVGGVIGTHVGENCLALAFVRKVQGI</sequence>
<dbReference type="Gene3D" id="3.30.1180.10">
    <property type="match status" value="1"/>
</dbReference>
<dbReference type="InterPro" id="IPR050270">
    <property type="entry name" value="DegV_domain_contain"/>
</dbReference>
<evidence type="ECO:0000313" key="3">
    <source>
        <dbReference type="Proteomes" id="UP000824263"/>
    </source>
</evidence>
<reference evidence="2" key="2">
    <citation type="submission" date="2021-04" db="EMBL/GenBank/DDBJ databases">
        <authorList>
            <person name="Gilroy R."/>
        </authorList>
    </citation>
    <scope>NUCLEOTIDE SEQUENCE</scope>
    <source>
        <strain evidence="2">ChiSxjej1B13-11762</strain>
    </source>
</reference>
<dbReference type="EMBL" id="DXGF01000092">
    <property type="protein sequence ID" value="HIW83663.1"/>
    <property type="molecule type" value="Genomic_DNA"/>
</dbReference>
<keyword evidence="1" id="KW-0446">Lipid-binding</keyword>
<dbReference type="SUPFAM" id="SSF82549">
    <property type="entry name" value="DAK1/DegV-like"/>
    <property type="match status" value="1"/>
</dbReference>
<evidence type="ECO:0000313" key="2">
    <source>
        <dbReference type="EMBL" id="HIW83663.1"/>
    </source>
</evidence>
<protein>
    <submittedName>
        <fullName evidence="2">DegV family protein</fullName>
    </submittedName>
</protein>
<accession>A0A9D1RAU0</accession>
<dbReference type="InterPro" id="IPR043168">
    <property type="entry name" value="DegV_C"/>
</dbReference>
<dbReference type="InterPro" id="IPR003797">
    <property type="entry name" value="DegV"/>
</dbReference>
<evidence type="ECO:0000256" key="1">
    <source>
        <dbReference type="ARBA" id="ARBA00023121"/>
    </source>
</evidence>
<dbReference type="Pfam" id="PF02645">
    <property type="entry name" value="DegV"/>
    <property type="match status" value="1"/>
</dbReference>
<dbReference type="PANTHER" id="PTHR33434">
    <property type="entry name" value="DEGV DOMAIN-CONTAINING PROTEIN DR_1986-RELATED"/>
    <property type="match status" value="1"/>
</dbReference>
<organism evidence="2 3">
    <name type="scientific">Candidatus Dorea gallistercoris</name>
    <dbReference type="NCBI Taxonomy" id="2838542"/>
    <lineage>
        <taxon>Bacteria</taxon>
        <taxon>Bacillati</taxon>
        <taxon>Bacillota</taxon>
        <taxon>Clostridia</taxon>
        <taxon>Lachnospirales</taxon>
        <taxon>Lachnospiraceae</taxon>
        <taxon>Dorea</taxon>
    </lineage>
</organism>
<dbReference type="Proteomes" id="UP000824263">
    <property type="component" value="Unassembled WGS sequence"/>
</dbReference>
<dbReference type="NCBIfam" id="TIGR00762">
    <property type="entry name" value="DegV"/>
    <property type="match status" value="1"/>
</dbReference>